<feature type="domain" description="DUF6538" evidence="1">
    <location>
        <begin position="6"/>
        <end position="64"/>
    </location>
</feature>
<evidence type="ECO:0000313" key="2">
    <source>
        <dbReference type="EMBL" id="MCQ8182225.1"/>
    </source>
</evidence>
<organism evidence="2 3">
    <name type="scientific">Methylomonas aurea</name>
    <dbReference type="NCBI Taxonomy" id="2952224"/>
    <lineage>
        <taxon>Bacteria</taxon>
        <taxon>Pseudomonadati</taxon>
        <taxon>Pseudomonadota</taxon>
        <taxon>Gammaproteobacteria</taxon>
        <taxon>Methylococcales</taxon>
        <taxon>Methylococcaceae</taxon>
        <taxon>Methylomonas</taxon>
    </lineage>
</organism>
<protein>
    <recommendedName>
        <fullName evidence="1">DUF6538 domain-containing protein</fullName>
    </recommendedName>
</protein>
<keyword evidence="3" id="KW-1185">Reference proteome</keyword>
<reference evidence="2 3" key="1">
    <citation type="submission" date="2022-07" db="EMBL/GenBank/DDBJ databases">
        <title>Methylomonas rivi sp. nov., Methylomonas rosea sp. nov., Methylomonas aureus sp. nov. and Methylomonas subterranea sp. nov., four novel methanotrophs isolated from a freshwater creek and the deep terrestrial subsurface.</title>
        <authorList>
            <person name="Abin C."/>
            <person name="Sankaranarayanan K."/>
            <person name="Garner C."/>
            <person name="Sindelar R."/>
            <person name="Kotary K."/>
            <person name="Garner R."/>
            <person name="Barclay S."/>
            <person name="Lawson P."/>
            <person name="Krumholz L."/>
        </authorList>
    </citation>
    <scope>NUCLEOTIDE SEQUENCE [LARGE SCALE GENOMIC DNA]</scope>
    <source>
        <strain evidence="2 3">SURF-1</strain>
    </source>
</reference>
<gene>
    <name evidence="2" type="ORF">NP603_13970</name>
</gene>
<dbReference type="Proteomes" id="UP001524569">
    <property type="component" value="Unassembled WGS sequence"/>
</dbReference>
<name>A0ABT1UKM8_9GAMM</name>
<dbReference type="InterPro" id="IPR046668">
    <property type="entry name" value="DUF6538"/>
</dbReference>
<dbReference type="Pfam" id="PF20172">
    <property type="entry name" value="DUF6538"/>
    <property type="match status" value="1"/>
</dbReference>
<sequence>MAKIPYLVRRKNVFYFRLGVPADLREIIKTREIFHSLRTQDSDEAARRALKLAAHFKSLLHDLKTGKTSEACRLSLKQRTGLIERIEQKLRHSRA</sequence>
<proteinExistence type="predicted"/>
<dbReference type="EMBL" id="JANIBM010000020">
    <property type="protein sequence ID" value="MCQ8182225.1"/>
    <property type="molecule type" value="Genomic_DNA"/>
</dbReference>
<accession>A0ABT1UKM8</accession>
<dbReference type="RefSeq" id="WP_256611516.1">
    <property type="nucleotide sequence ID" value="NZ_JANIBM010000020.1"/>
</dbReference>
<evidence type="ECO:0000313" key="3">
    <source>
        <dbReference type="Proteomes" id="UP001524569"/>
    </source>
</evidence>
<evidence type="ECO:0000259" key="1">
    <source>
        <dbReference type="Pfam" id="PF20172"/>
    </source>
</evidence>
<comment type="caution">
    <text evidence="2">The sequence shown here is derived from an EMBL/GenBank/DDBJ whole genome shotgun (WGS) entry which is preliminary data.</text>
</comment>